<evidence type="ECO:0000313" key="10">
    <source>
        <dbReference type="EMBL" id="CAD8089956.1"/>
    </source>
</evidence>
<dbReference type="InterPro" id="IPR005225">
    <property type="entry name" value="Small_GTP-bd"/>
</dbReference>
<dbReference type="AlphaFoldDB" id="A0A8S1NHV9"/>
<dbReference type="GO" id="GO:0005525">
    <property type="term" value="F:GTP binding"/>
    <property type="evidence" value="ECO:0007669"/>
    <property type="project" value="UniProtKB-KW"/>
</dbReference>
<dbReference type="PROSITE" id="PS51421">
    <property type="entry name" value="RAS"/>
    <property type="match status" value="1"/>
</dbReference>
<gene>
    <name evidence="10" type="ORF">PPRIM_AZ9-3.1.T0850025</name>
</gene>
<evidence type="ECO:0000256" key="6">
    <source>
        <dbReference type="ARBA" id="ARBA00023289"/>
    </source>
</evidence>
<protein>
    <recommendedName>
        <fullName evidence="8">Ras-related protein Rab-1</fullName>
    </recommendedName>
    <alternativeName>
        <fullName evidence="9">Small GTP-binding protein rab1</fullName>
    </alternativeName>
</protein>
<comment type="function">
    <text evidence="7">Protein transport. Probably involved in vesicular traffic from ER to Golgi.</text>
</comment>
<name>A0A8S1NHV9_PARPR</name>
<sequence>MNTCDKPIIKLLIIGDSAVGKTNILKRFCENQYTPSFVSTIGIDFKFRDLEVEGKLMRLQIWDTAGQERFRTITSTYYKGAMGIILVYAINNLESFQNIQNWMNQIRQNASESVIILLVANKSDLNDRVVQYEQGKNLADSCGIKFFETSAQEGINIIESFQCISKQIKDVMSLEEKVQNIKLESTNKQTKSNFCC</sequence>
<dbReference type="NCBIfam" id="TIGR00231">
    <property type="entry name" value="small_GTP"/>
    <property type="match status" value="1"/>
</dbReference>
<evidence type="ECO:0000313" key="11">
    <source>
        <dbReference type="Proteomes" id="UP000688137"/>
    </source>
</evidence>
<dbReference type="SMART" id="SM00176">
    <property type="entry name" value="RAN"/>
    <property type="match status" value="1"/>
</dbReference>
<dbReference type="FunFam" id="3.40.50.300:FF:001018">
    <property type="entry name" value="Rab family GTPase"/>
    <property type="match status" value="1"/>
</dbReference>
<dbReference type="Proteomes" id="UP000688137">
    <property type="component" value="Unassembled WGS sequence"/>
</dbReference>
<dbReference type="GO" id="GO:0015031">
    <property type="term" value="P:protein transport"/>
    <property type="evidence" value="ECO:0007669"/>
    <property type="project" value="UniProtKB-KW"/>
</dbReference>
<dbReference type="EMBL" id="CAJJDM010000088">
    <property type="protein sequence ID" value="CAD8089956.1"/>
    <property type="molecule type" value="Genomic_DNA"/>
</dbReference>
<accession>A0A8S1NHV9</accession>
<dbReference type="InterPro" id="IPR001806">
    <property type="entry name" value="Small_GTPase"/>
</dbReference>
<keyword evidence="5" id="KW-0449">Lipoprotein</keyword>
<dbReference type="SMART" id="SM00173">
    <property type="entry name" value="RAS"/>
    <property type="match status" value="1"/>
</dbReference>
<dbReference type="SMART" id="SM00175">
    <property type="entry name" value="RAB"/>
    <property type="match status" value="1"/>
</dbReference>
<evidence type="ECO:0000256" key="1">
    <source>
        <dbReference type="ARBA" id="ARBA00006270"/>
    </source>
</evidence>
<keyword evidence="2" id="KW-0547">Nucleotide-binding</keyword>
<keyword evidence="6" id="KW-0636">Prenylation</keyword>
<dbReference type="Pfam" id="PF00071">
    <property type="entry name" value="Ras"/>
    <property type="match status" value="1"/>
</dbReference>
<comment type="caution">
    <text evidence="10">The sequence shown here is derived from an EMBL/GenBank/DDBJ whole genome shotgun (WGS) entry which is preliminary data.</text>
</comment>
<dbReference type="GO" id="GO:0003924">
    <property type="term" value="F:GTPase activity"/>
    <property type="evidence" value="ECO:0007669"/>
    <property type="project" value="InterPro"/>
</dbReference>
<keyword evidence="11" id="KW-1185">Reference proteome</keyword>
<evidence type="ECO:0000256" key="9">
    <source>
        <dbReference type="ARBA" id="ARBA00081865"/>
    </source>
</evidence>
<evidence type="ECO:0000256" key="3">
    <source>
        <dbReference type="ARBA" id="ARBA00022927"/>
    </source>
</evidence>
<dbReference type="OMA" id="ILANKCE"/>
<evidence type="ECO:0000256" key="8">
    <source>
        <dbReference type="ARBA" id="ARBA00067099"/>
    </source>
</evidence>
<dbReference type="InterPro" id="IPR050305">
    <property type="entry name" value="Small_GTPase_Rab"/>
</dbReference>
<evidence type="ECO:0000256" key="4">
    <source>
        <dbReference type="ARBA" id="ARBA00023134"/>
    </source>
</evidence>
<keyword evidence="3" id="KW-0653">Protein transport</keyword>
<organism evidence="10 11">
    <name type="scientific">Paramecium primaurelia</name>
    <dbReference type="NCBI Taxonomy" id="5886"/>
    <lineage>
        <taxon>Eukaryota</taxon>
        <taxon>Sar</taxon>
        <taxon>Alveolata</taxon>
        <taxon>Ciliophora</taxon>
        <taxon>Intramacronucleata</taxon>
        <taxon>Oligohymenophorea</taxon>
        <taxon>Peniculida</taxon>
        <taxon>Parameciidae</taxon>
        <taxon>Paramecium</taxon>
    </lineage>
</organism>
<evidence type="ECO:0000256" key="2">
    <source>
        <dbReference type="ARBA" id="ARBA00022741"/>
    </source>
</evidence>
<dbReference type="SMART" id="SM00177">
    <property type="entry name" value="ARF"/>
    <property type="match status" value="1"/>
</dbReference>
<dbReference type="PROSITE" id="PS51419">
    <property type="entry name" value="RAB"/>
    <property type="match status" value="1"/>
</dbReference>
<dbReference type="SMART" id="SM00174">
    <property type="entry name" value="RHO"/>
    <property type="match status" value="1"/>
</dbReference>
<evidence type="ECO:0000256" key="7">
    <source>
        <dbReference type="ARBA" id="ARBA00053444"/>
    </source>
</evidence>
<dbReference type="PROSITE" id="PS51420">
    <property type="entry name" value="RHO"/>
    <property type="match status" value="1"/>
</dbReference>
<keyword evidence="3" id="KW-0813">Transport</keyword>
<evidence type="ECO:0000256" key="5">
    <source>
        <dbReference type="ARBA" id="ARBA00023288"/>
    </source>
</evidence>
<reference evidence="10" key="1">
    <citation type="submission" date="2021-01" db="EMBL/GenBank/DDBJ databases">
        <authorList>
            <consortium name="Genoscope - CEA"/>
            <person name="William W."/>
        </authorList>
    </citation>
    <scope>NUCLEOTIDE SEQUENCE</scope>
</reference>
<keyword evidence="4" id="KW-0342">GTP-binding</keyword>
<proteinExistence type="inferred from homology"/>
<dbReference type="PANTHER" id="PTHR47980">
    <property type="entry name" value="LD44762P"/>
    <property type="match status" value="1"/>
</dbReference>
<comment type="similarity">
    <text evidence="1">Belongs to the small GTPase superfamily. Rab family.</text>
</comment>